<name>A0A2G5FC33_AQUCA</name>
<evidence type="ECO:0000256" key="6">
    <source>
        <dbReference type="ARBA" id="ARBA00022737"/>
    </source>
</evidence>
<organism evidence="10 11">
    <name type="scientific">Aquilegia coerulea</name>
    <name type="common">Rocky mountain columbine</name>
    <dbReference type="NCBI Taxonomy" id="218851"/>
    <lineage>
        <taxon>Eukaryota</taxon>
        <taxon>Viridiplantae</taxon>
        <taxon>Streptophyta</taxon>
        <taxon>Embryophyta</taxon>
        <taxon>Tracheophyta</taxon>
        <taxon>Spermatophyta</taxon>
        <taxon>Magnoliopsida</taxon>
        <taxon>Ranunculales</taxon>
        <taxon>Ranunculaceae</taxon>
        <taxon>Thalictroideae</taxon>
        <taxon>Aquilegia</taxon>
    </lineage>
</organism>
<dbReference type="InParanoid" id="A0A2G5FC33"/>
<comment type="subcellular location">
    <subcellularLocation>
        <location evidence="9">Cell membrane</location>
        <topology evidence="9">Multi-pass membrane protein</topology>
    </subcellularLocation>
    <subcellularLocation>
        <location evidence="1">Endomembrane system</location>
        <topology evidence="1">Multi-pass membrane protein</topology>
    </subcellularLocation>
</comment>
<evidence type="ECO:0000256" key="4">
    <source>
        <dbReference type="ARBA" id="ARBA00022597"/>
    </source>
</evidence>
<feature type="transmembrane region" description="Helical" evidence="9">
    <location>
        <begin position="193"/>
        <end position="216"/>
    </location>
</feature>
<proteinExistence type="inferred from homology"/>
<dbReference type="GO" id="GO:0005886">
    <property type="term" value="C:plasma membrane"/>
    <property type="evidence" value="ECO:0007669"/>
    <property type="project" value="UniProtKB-SubCell"/>
</dbReference>
<evidence type="ECO:0000256" key="3">
    <source>
        <dbReference type="ARBA" id="ARBA00022448"/>
    </source>
</evidence>
<keyword evidence="5 9" id="KW-0812">Transmembrane</keyword>
<dbReference type="Pfam" id="PF03083">
    <property type="entry name" value="MtN3_slv"/>
    <property type="match status" value="2"/>
</dbReference>
<dbReference type="GO" id="GO:0051119">
    <property type="term" value="F:sugar transmembrane transporter activity"/>
    <property type="evidence" value="ECO:0007669"/>
    <property type="project" value="InterPro"/>
</dbReference>
<feature type="transmembrane region" description="Helical" evidence="9">
    <location>
        <begin position="165"/>
        <end position="187"/>
    </location>
</feature>
<gene>
    <name evidence="10" type="ORF">AQUCO_00100818v1</name>
</gene>
<feature type="transmembrane region" description="Helical" evidence="9">
    <location>
        <begin position="12"/>
        <end position="34"/>
    </location>
</feature>
<keyword evidence="4 9" id="KW-0762">Sugar transport</keyword>
<dbReference type="InterPro" id="IPR047664">
    <property type="entry name" value="SWEET"/>
</dbReference>
<dbReference type="InterPro" id="IPR004316">
    <property type="entry name" value="SWEET_rpt"/>
</dbReference>
<dbReference type="PANTHER" id="PTHR10791">
    <property type="entry name" value="RAG1-ACTIVATING PROTEIN 1"/>
    <property type="match status" value="1"/>
</dbReference>
<dbReference type="FunFam" id="1.20.1280.290:FF:000001">
    <property type="entry name" value="Bidirectional sugar transporter SWEET"/>
    <property type="match status" value="1"/>
</dbReference>
<keyword evidence="3 9" id="KW-0813">Transport</keyword>
<dbReference type="OrthoDB" id="409725at2759"/>
<feature type="transmembrane region" description="Helical" evidence="9">
    <location>
        <begin position="71"/>
        <end position="94"/>
    </location>
</feature>
<dbReference type="GO" id="GO:0012505">
    <property type="term" value="C:endomembrane system"/>
    <property type="evidence" value="ECO:0007669"/>
    <property type="project" value="UniProtKB-SubCell"/>
</dbReference>
<dbReference type="AlphaFoldDB" id="A0A2G5FC33"/>
<dbReference type="PANTHER" id="PTHR10791:SF236">
    <property type="entry name" value="BIDIRECTIONAL SUGAR TRANSPORTER SWEET8"/>
    <property type="match status" value="1"/>
</dbReference>
<evidence type="ECO:0000256" key="1">
    <source>
        <dbReference type="ARBA" id="ARBA00004127"/>
    </source>
</evidence>
<keyword evidence="6" id="KW-0677">Repeat</keyword>
<protein>
    <recommendedName>
        <fullName evidence="9">Bidirectional sugar transporter SWEET</fullName>
    </recommendedName>
</protein>
<dbReference type="FunFam" id="1.20.1280.290:FF:000002">
    <property type="entry name" value="Bidirectional sugar transporter SWEET"/>
    <property type="match status" value="1"/>
</dbReference>
<accession>A0A2G5FC33</accession>
<keyword evidence="7 9" id="KW-1133">Transmembrane helix</keyword>
<keyword evidence="11" id="KW-1185">Reference proteome</keyword>
<evidence type="ECO:0000256" key="9">
    <source>
        <dbReference type="RuleBase" id="RU910715"/>
    </source>
</evidence>
<evidence type="ECO:0000256" key="8">
    <source>
        <dbReference type="ARBA" id="ARBA00023136"/>
    </source>
</evidence>
<dbReference type="Proteomes" id="UP000230069">
    <property type="component" value="Unassembled WGS sequence"/>
</dbReference>
<evidence type="ECO:0000313" key="11">
    <source>
        <dbReference type="Proteomes" id="UP000230069"/>
    </source>
</evidence>
<sequence length="242" mass="27008">MPHFETARTVVGWIGQVTSLFLFAAPIATLVKIWKRKDVEEFSPNPYLAGVMNCLMWIYYGLPFVTGKNTLVITINSVGLVLEFIYIGIFLWYCKTKKQRVNVLWKLGAIVGIFVLAAGLELGLTHKGFVRLTIAGVQSTVFSICLYAMPLDVMRMVIKTKSVEYLPLPLCIAGLLNGIDWSAYALFSKKIDPYILTANGLGAILGIVQVILYIIYCRSTPQHSKNPTDQKQVELSNNELIV</sequence>
<feature type="transmembrane region" description="Helical" evidence="9">
    <location>
        <begin position="46"/>
        <end position="65"/>
    </location>
</feature>
<evidence type="ECO:0000256" key="5">
    <source>
        <dbReference type="ARBA" id="ARBA00022692"/>
    </source>
</evidence>
<feature type="transmembrane region" description="Helical" evidence="9">
    <location>
        <begin position="132"/>
        <end position="153"/>
    </location>
</feature>
<feature type="transmembrane region" description="Helical" evidence="9">
    <location>
        <begin position="103"/>
        <end position="120"/>
    </location>
</feature>
<comment type="function">
    <text evidence="9">Mediates both low-affinity uptake and efflux of sugar across the membrane.</text>
</comment>
<evidence type="ECO:0000256" key="7">
    <source>
        <dbReference type="ARBA" id="ARBA00022989"/>
    </source>
</evidence>
<dbReference type="EMBL" id="KZ305018">
    <property type="protein sequence ID" value="PIA65579.1"/>
    <property type="molecule type" value="Genomic_DNA"/>
</dbReference>
<comment type="similarity">
    <text evidence="2 9">Belongs to the SWEET sugar transporter family.</text>
</comment>
<keyword evidence="8 9" id="KW-0472">Membrane</keyword>
<evidence type="ECO:0000256" key="2">
    <source>
        <dbReference type="ARBA" id="ARBA00007809"/>
    </source>
</evidence>
<reference evidence="10 11" key="1">
    <citation type="submission" date="2017-09" db="EMBL/GenBank/DDBJ databases">
        <title>WGS assembly of Aquilegia coerulea Goldsmith.</title>
        <authorList>
            <person name="Hodges S."/>
            <person name="Kramer E."/>
            <person name="Nordborg M."/>
            <person name="Tomkins J."/>
            <person name="Borevitz J."/>
            <person name="Derieg N."/>
            <person name="Yan J."/>
            <person name="Mihaltcheva S."/>
            <person name="Hayes R.D."/>
            <person name="Rokhsar D."/>
        </authorList>
    </citation>
    <scope>NUCLEOTIDE SEQUENCE [LARGE SCALE GENOMIC DNA]</scope>
    <source>
        <strain evidence="11">cv. Goldsmith</strain>
    </source>
</reference>
<dbReference type="Gene3D" id="1.20.1280.290">
    <property type="match status" value="2"/>
</dbReference>
<evidence type="ECO:0000313" key="10">
    <source>
        <dbReference type="EMBL" id="PIA65579.1"/>
    </source>
</evidence>